<feature type="region of interest" description="Disordered" evidence="1">
    <location>
        <begin position="1"/>
        <end position="174"/>
    </location>
</feature>
<dbReference type="AlphaFoldDB" id="A0AAD7BZK5"/>
<dbReference type="Pfam" id="PF20149">
    <property type="entry name" value="DUF6532"/>
    <property type="match status" value="1"/>
</dbReference>
<evidence type="ECO:0000313" key="4">
    <source>
        <dbReference type="Proteomes" id="UP001221142"/>
    </source>
</evidence>
<keyword evidence="4" id="KW-1185">Reference proteome</keyword>
<dbReference type="Proteomes" id="UP001221142">
    <property type="component" value="Unassembled WGS sequence"/>
</dbReference>
<feature type="domain" description="DUF6532" evidence="2">
    <location>
        <begin position="273"/>
        <end position="472"/>
    </location>
</feature>
<proteinExistence type="predicted"/>
<feature type="region of interest" description="Disordered" evidence="1">
    <location>
        <begin position="521"/>
        <end position="572"/>
    </location>
</feature>
<feature type="compositionally biased region" description="Basic and acidic residues" evidence="1">
    <location>
        <begin position="34"/>
        <end position="54"/>
    </location>
</feature>
<evidence type="ECO:0000256" key="1">
    <source>
        <dbReference type="SAM" id="MobiDB-lite"/>
    </source>
</evidence>
<comment type="caution">
    <text evidence="3">The sequence shown here is derived from an EMBL/GenBank/DDBJ whole genome shotgun (WGS) entry which is preliminary data.</text>
</comment>
<feature type="compositionally biased region" description="Basic and acidic residues" evidence="1">
    <location>
        <begin position="70"/>
        <end position="81"/>
    </location>
</feature>
<accession>A0AAD7BZK5</accession>
<dbReference type="InterPro" id="IPR045341">
    <property type="entry name" value="DUF6532"/>
</dbReference>
<dbReference type="EMBL" id="JARKIF010000007">
    <property type="protein sequence ID" value="KAJ7634869.1"/>
    <property type="molecule type" value="Genomic_DNA"/>
</dbReference>
<gene>
    <name evidence="3" type="ORF">FB45DRAFT_1142504</name>
</gene>
<protein>
    <recommendedName>
        <fullName evidence="2">DUF6532 domain-containing protein</fullName>
    </recommendedName>
</protein>
<reference evidence="3" key="1">
    <citation type="submission" date="2023-03" db="EMBL/GenBank/DDBJ databases">
        <title>Massive genome expansion in bonnet fungi (Mycena s.s.) driven by repeated elements and novel gene families across ecological guilds.</title>
        <authorList>
            <consortium name="Lawrence Berkeley National Laboratory"/>
            <person name="Harder C.B."/>
            <person name="Miyauchi S."/>
            <person name="Viragh M."/>
            <person name="Kuo A."/>
            <person name="Thoen E."/>
            <person name="Andreopoulos B."/>
            <person name="Lu D."/>
            <person name="Skrede I."/>
            <person name="Drula E."/>
            <person name="Henrissat B."/>
            <person name="Morin E."/>
            <person name="Kohler A."/>
            <person name="Barry K."/>
            <person name="LaButti K."/>
            <person name="Morin E."/>
            <person name="Salamov A."/>
            <person name="Lipzen A."/>
            <person name="Mereny Z."/>
            <person name="Hegedus B."/>
            <person name="Baldrian P."/>
            <person name="Stursova M."/>
            <person name="Weitz H."/>
            <person name="Taylor A."/>
            <person name="Grigoriev I.V."/>
            <person name="Nagy L.G."/>
            <person name="Martin F."/>
            <person name="Kauserud H."/>
        </authorList>
    </citation>
    <scope>NUCLEOTIDE SEQUENCE</scope>
    <source>
        <strain evidence="3">9284</strain>
    </source>
</reference>
<organism evidence="3 4">
    <name type="scientific">Roridomyces roridus</name>
    <dbReference type="NCBI Taxonomy" id="1738132"/>
    <lineage>
        <taxon>Eukaryota</taxon>
        <taxon>Fungi</taxon>
        <taxon>Dikarya</taxon>
        <taxon>Basidiomycota</taxon>
        <taxon>Agaricomycotina</taxon>
        <taxon>Agaricomycetes</taxon>
        <taxon>Agaricomycetidae</taxon>
        <taxon>Agaricales</taxon>
        <taxon>Marasmiineae</taxon>
        <taxon>Mycenaceae</taxon>
        <taxon>Roridomyces</taxon>
    </lineage>
</organism>
<name>A0AAD7BZK5_9AGAR</name>
<sequence>MYDSEADEPPAQTVKPKPRRRSRDDLSGNVTLTDRTRGTARKPSERQAVADKENAAAATQKLQAAQKKIAKMEKKMKEMEKSGGVPTAQAEDDDDFESEERDDESDGVFASRITPLPLLPVPLPHPTPVIRKVQSSQSTTHFSPRTFKSLPEPATAQRPGGSTINVSTLAPDHNDEGTNGMDIEEDDIDPVPVRYAPAPARAAPLPAVAACLQPTTGDKRVRAAAVDDTSAPPAKRSTKPKLRESKYREDFVAGPKPKAGDYEPVVEALILRACGEYSARILTLNPFPSTAFQLQWAQQCWDNANIAADEALAEGERPVRYQVTERIKKIIGKRGSHIRGKVVESLRPLFAAHFKLKRSSQRGVIITNKIRITHLIDYSAFHYKDFVVCQGFGGAAILSSARGHYVFRDKNSLAIIFRSYFYPLPPPFIALEFTVLQHLGDEWSTGSPIVKKFTEKDNTKIFLTHLNDVKKWCEASPEVTTKIRTKWYNRAAQSIGPQPLAAVNTNISWTQMKFLHAELEGRTGETDSEAEESLDEDEEGEDDADGFNAGDEDGSNAGDENNSNAGDENPTP</sequence>
<feature type="compositionally biased region" description="Pro residues" evidence="1">
    <location>
        <begin position="117"/>
        <end position="127"/>
    </location>
</feature>
<feature type="compositionally biased region" description="Low complexity" evidence="1">
    <location>
        <begin position="55"/>
        <end position="67"/>
    </location>
</feature>
<feature type="region of interest" description="Disordered" evidence="1">
    <location>
        <begin position="223"/>
        <end position="245"/>
    </location>
</feature>
<feature type="compositionally biased region" description="Polar residues" evidence="1">
    <location>
        <begin position="133"/>
        <end position="143"/>
    </location>
</feature>
<feature type="compositionally biased region" description="Acidic residues" evidence="1">
    <location>
        <begin position="526"/>
        <end position="554"/>
    </location>
</feature>
<evidence type="ECO:0000313" key="3">
    <source>
        <dbReference type="EMBL" id="KAJ7634869.1"/>
    </source>
</evidence>
<evidence type="ECO:0000259" key="2">
    <source>
        <dbReference type="Pfam" id="PF20149"/>
    </source>
</evidence>
<feature type="compositionally biased region" description="Acidic residues" evidence="1">
    <location>
        <begin position="90"/>
        <end position="106"/>
    </location>
</feature>